<organism evidence="1 2">
    <name type="scientific">Fibroporia radiculosa</name>
    <dbReference type="NCBI Taxonomy" id="599839"/>
    <lineage>
        <taxon>Eukaryota</taxon>
        <taxon>Fungi</taxon>
        <taxon>Dikarya</taxon>
        <taxon>Basidiomycota</taxon>
        <taxon>Agaricomycotina</taxon>
        <taxon>Agaricomycetes</taxon>
        <taxon>Polyporales</taxon>
        <taxon>Fibroporiaceae</taxon>
        <taxon>Fibroporia</taxon>
    </lineage>
</organism>
<dbReference type="OrthoDB" id="2977329at2759"/>
<evidence type="ECO:0000313" key="1">
    <source>
        <dbReference type="EMBL" id="CCM01356.1"/>
    </source>
</evidence>
<dbReference type="GeneID" id="24096267"/>
<dbReference type="AlphaFoldDB" id="J4I9L2"/>
<accession>J4I9L2</accession>
<proteinExistence type="predicted"/>
<dbReference type="HOGENOM" id="CLU_036316_4_1_1"/>
<protein>
    <recommendedName>
        <fullName evidence="3">F-box domain-containing protein</fullName>
    </recommendedName>
</protein>
<dbReference type="RefSeq" id="XP_012180639.1">
    <property type="nucleotide sequence ID" value="XM_012325249.1"/>
</dbReference>
<gene>
    <name evidence="1" type="ORF">FIBRA_03406</name>
</gene>
<dbReference type="InParanoid" id="J4I9L2"/>
<dbReference type="SUPFAM" id="SSF52047">
    <property type="entry name" value="RNI-like"/>
    <property type="match status" value="1"/>
</dbReference>
<dbReference type="InterPro" id="IPR032675">
    <property type="entry name" value="LRR_dom_sf"/>
</dbReference>
<dbReference type="Gene3D" id="3.80.10.10">
    <property type="entry name" value="Ribonuclease Inhibitor"/>
    <property type="match status" value="1"/>
</dbReference>
<dbReference type="InterPro" id="IPR036047">
    <property type="entry name" value="F-box-like_dom_sf"/>
</dbReference>
<dbReference type="SUPFAM" id="SSF81383">
    <property type="entry name" value="F-box domain"/>
    <property type="match status" value="1"/>
</dbReference>
<dbReference type="EMBL" id="HE797029">
    <property type="protein sequence ID" value="CCM01356.1"/>
    <property type="molecule type" value="Genomic_DNA"/>
</dbReference>
<dbReference type="Proteomes" id="UP000006352">
    <property type="component" value="Unassembled WGS sequence"/>
</dbReference>
<name>J4I9L2_9APHY</name>
<sequence>MCDTTSEHVRPLVIVATDFDASAHGQPGLPELPIELSDYILDNLWNDRRTLEACSLVCRTWLPTTRLHLFHALSLSGRHEVSHLESTLHGRLPTIPDFTRYIRSLSLVSIYPLEDWLGPTLPSSFQQLGHIRHLRLTRFTPTCFEWQPVVEELAVLFPDISELCLEDIRMDEPRRLRHMLSAFPALSALKVTSGIWLSNASQFATIRRHWVDELESDLPQVLGDEVLESGTSVDVKRMVQIRKLELGHGLYNDATALLLLNAPFQLRALEQARISWTYIRDSALPIFTSFLAKCAETVMDLQIMLNGYTSREPLLNALRALQFPELRTLHFGIVHLPGGIPDMRWIPAMLRSLQNNSTNIQQIKLSLNIAGLDSLGVLSWRDIDAQLSALAEQFMGFTLSIVVTSCLDEVLVRADVVEDIKNRLEHARELLGEERLEVTCPQENDIFWT</sequence>
<reference evidence="1 2" key="1">
    <citation type="journal article" date="2012" name="Appl. Environ. Microbiol.">
        <title>Short-read sequencing for genomic analysis of the brown rot fungus Fibroporia radiculosa.</title>
        <authorList>
            <person name="Tang J.D."/>
            <person name="Perkins A.D."/>
            <person name="Sonstegard T.S."/>
            <person name="Schroeder S.G."/>
            <person name="Burgess S.C."/>
            <person name="Diehl S.V."/>
        </authorList>
    </citation>
    <scope>NUCLEOTIDE SEQUENCE [LARGE SCALE GENOMIC DNA]</scope>
    <source>
        <strain evidence="1 2">TFFH 294</strain>
    </source>
</reference>
<keyword evidence="2" id="KW-1185">Reference proteome</keyword>
<evidence type="ECO:0000313" key="2">
    <source>
        <dbReference type="Proteomes" id="UP000006352"/>
    </source>
</evidence>
<evidence type="ECO:0008006" key="3">
    <source>
        <dbReference type="Google" id="ProtNLM"/>
    </source>
</evidence>